<protein>
    <submittedName>
        <fullName evidence="1 4">Uncharacterized protein</fullName>
    </submittedName>
</protein>
<dbReference type="OrthoDB" id="5875462at2759"/>
<keyword evidence="3" id="KW-1185">Reference proteome</keyword>
<dbReference type="AlphaFoldDB" id="A0A0N4U528"/>
<evidence type="ECO:0000313" key="4">
    <source>
        <dbReference type="WBParaSite" id="DME_0000193201-mRNA-1"/>
    </source>
</evidence>
<dbReference type="Proteomes" id="UP000038040">
    <property type="component" value="Unplaced"/>
</dbReference>
<accession>A0A0N4U528</accession>
<dbReference type="EMBL" id="UYYG01001155">
    <property type="protein sequence ID" value="VDN56319.1"/>
    <property type="molecule type" value="Genomic_DNA"/>
</dbReference>
<evidence type="ECO:0000313" key="1">
    <source>
        <dbReference type="EMBL" id="VDN56319.1"/>
    </source>
</evidence>
<reference evidence="4" key="1">
    <citation type="submission" date="2017-02" db="UniProtKB">
        <authorList>
            <consortium name="WormBaseParasite"/>
        </authorList>
    </citation>
    <scope>IDENTIFICATION</scope>
</reference>
<organism evidence="2 4">
    <name type="scientific">Dracunculus medinensis</name>
    <name type="common">Guinea worm</name>
    <dbReference type="NCBI Taxonomy" id="318479"/>
    <lineage>
        <taxon>Eukaryota</taxon>
        <taxon>Metazoa</taxon>
        <taxon>Ecdysozoa</taxon>
        <taxon>Nematoda</taxon>
        <taxon>Chromadorea</taxon>
        <taxon>Rhabditida</taxon>
        <taxon>Spirurina</taxon>
        <taxon>Dracunculoidea</taxon>
        <taxon>Dracunculidae</taxon>
        <taxon>Dracunculus</taxon>
    </lineage>
</organism>
<dbReference type="Proteomes" id="UP000274756">
    <property type="component" value="Unassembled WGS sequence"/>
</dbReference>
<evidence type="ECO:0000313" key="2">
    <source>
        <dbReference type="Proteomes" id="UP000038040"/>
    </source>
</evidence>
<evidence type="ECO:0000313" key="3">
    <source>
        <dbReference type="Proteomes" id="UP000274756"/>
    </source>
</evidence>
<sequence>KNEDDEVKRRADAEAAFSAWLNRKKNSPKGPRFSPTREQIAQHLREDARHRFFNTWWAKSQKTLQNKTENLENNPMHR</sequence>
<gene>
    <name evidence="1" type="ORF">DME_LOCUS6292</name>
</gene>
<proteinExistence type="predicted"/>
<reference evidence="1 3" key="2">
    <citation type="submission" date="2018-11" db="EMBL/GenBank/DDBJ databases">
        <authorList>
            <consortium name="Pathogen Informatics"/>
        </authorList>
    </citation>
    <scope>NUCLEOTIDE SEQUENCE [LARGE SCALE GENOMIC DNA]</scope>
</reference>
<name>A0A0N4U528_DRAME</name>
<dbReference type="WBParaSite" id="DME_0000193201-mRNA-1">
    <property type="protein sequence ID" value="DME_0000193201-mRNA-1"/>
    <property type="gene ID" value="DME_0000193201"/>
</dbReference>